<evidence type="ECO:0000256" key="1">
    <source>
        <dbReference type="SAM" id="MobiDB-lite"/>
    </source>
</evidence>
<proteinExistence type="predicted"/>
<feature type="transmembrane region" description="Helical" evidence="2">
    <location>
        <begin position="104"/>
        <end position="125"/>
    </location>
</feature>
<sequence>MSLLVNDRDVVVDKIECSFRSRLVLTLREQLHGVFIFYMIVAIARVIGVILWEVIRVDNCDGSDCVGHFICLCMGFDVTLPLLRRTLVIFPEVWENMLEFKYEYLLEYSCALPIYGINLLALWLAGPRLFPFLLRDMVLLPRLAQLTRVVILIGHGVLIPVIAMSSWDSVSPLTLSCCHKAGLNEDDTRFLALPPPILCGSMMGSLPDLDVPPDLVVSPDLGATSRDCKSQGRPKKGEEGPWSVSGKTRVKHKQPKEEVIGGALLLHVVGCASPKCFCSTSVVQSNKAQENAMVGSLGKALSLPLECS</sequence>
<organism evidence="3 4">
    <name type="scientific">Prunus armeniaca</name>
    <name type="common">Apricot</name>
    <name type="synonym">Armeniaca vulgaris</name>
    <dbReference type="NCBI Taxonomy" id="36596"/>
    <lineage>
        <taxon>Eukaryota</taxon>
        <taxon>Viridiplantae</taxon>
        <taxon>Streptophyta</taxon>
        <taxon>Embryophyta</taxon>
        <taxon>Tracheophyta</taxon>
        <taxon>Spermatophyta</taxon>
        <taxon>Magnoliopsida</taxon>
        <taxon>eudicotyledons</taxon>
        <taxon>Gunneridae</taxon>
        <taxon>Pentapetalae</taxon>
        <taxon>rosids</taxon>
        <taxon>fabids</taxon>
        <taxon>Rosales</taxon>
        <taxon>Rosaceae</taxon>
        <taxon>Amygdaloideae</taxon>
        <taxon>Amygdaleae</taxon>
        <taxon>Prunus</taxon>
    </lineage>
</organism>
<keyword evidence="2" id="KW-0472">Membrane</keyword>
<keyword evidence="2" id="KW-1133">Transmembrane helix</keyword>
<dbReference type="OrthoDB" id="1750606at2759"/>
<feature type="compositionally biased region" description="Basic and acidic residues" evidence="1">
    <location>
        <begin position="226"/>
        <end position="239"/>
    </location>
</feature>
<evidence type="ECO:0000256" key="2">
    <source>
        <dbReference type="SAM" id="Phobius"/>
    </source>
</evidence>
<evidence type="ECO:0000313" key="4">
    <source>
        <dbReference type="Proteomes" id="UP000507245"/>
    </source>
</evidence>
<dbReference type="Proteomes" id="UP000507245">
    <property type="component" value="Unassembled WGS sequence"/>
</dbReference>
<protein>
    <submittedName>
        <fullName evidence="3">Uncharacterized protein</fullName>
    </submittedName>
</protein>
<keyword evidence="4" id="KW-1185">Reference proteome</keyword>
<gene>
    <name evidence="3" type="ORF">ORAREDHAP_LOCUS11514</name>
</gene>
<reference evidence="4" key="1">
    <citation type="journal article" date="2020" name="Genome Biol.">
        <title>Gamete binning: chromosome-level and haplotype-resolved genome assembly enabled by high-throughput single-cell sequencing of gamete genomes.</title>
        <authorList>
            <person name="Campoy J.A."/>
            <person name="Sun H."/>
            <person name="Goel M."/>
            <person name="Jiao W.-B."/>
            <person name="Folz-Donahue K."/>
            <person name="Wang N."/>
            <person name="Rubio M."/>
            <person name="Liu C."/>
            <person name="Kukat C."/>
            <person name="Ruiz D."/>
            <person name="Huettel B."/>
            <person name="Schneeberger K."/>
        </authorList>
    </citation>
    <scope>NUCLEOTIDE SEQUENCE [LARGE SCALE GENOMIC DNA]</scope>
    <source>
        <strain evidence="4">cv. Rojo Pasion</strain>
    </source>
</reference>
<dbReference type="AlphaFoldDB" id="A0A6J5WFD1"/>
<feature type="transmembrane region" description="Helical" evidence="2">
    <location>
        <begin position="66"/>
        <end position="84"/>
    </location>
</feature>
<keyword evidence="2" id="KW-0812">Transmembrane</keyword>
<evidence type="ECO:0000313" key="3">
    <source>
        <dbReference type="EMBL" id="CAB4298765.1"/>
    </source>
</evidence>
<name>A0A6J5WFD1_PRUAR</name>
<dbReference type="EMBL" id="CAEKKB010000002">
    <property type="protein sequence ID" value="CAB4298765.1"/>
    <property type="molecule type" value="Genomic_DNA"/>
</dbReference>
<accession>A0A6J5WFD1</accession>
<feature type="region of interest" description="Disordered" evidence="1">
    <location>
        <begin position="222"/>
        <end position="253"/>
    </location>
</feature>
<feature type="transmembrane region" description="Helical" evidence="2">
    <location>
        <begin position="35"/>
        <end position="54"/>
    </location>
</feature>